<dbReference type="HOGENOM" id="CLU_1687155_0_0_1"/>
<keyword evidence="6" id="KW-1185">Reference proteome</keyword>
<proteinExistence type="predicted"/>
<keyword evidence="3" id="KW-0862">Zinc</keyword>
<dbReference type="InterPro" id="IPR013087">
    <property type="entry name" value="Znf_C2H2_type"/>
</dbReference>
<feature type="domain" description="C2H2-type" evidence="4">
    <location>
        <begin position="130"/>
        <end position="151"/>
    </location>
</feature>
<gene>
    <name evidence="5" type="ORF">NBO_54g0013</name>
</gene>
<dbReference type="OrthoDB" id="2189995at2759"/>
<sequence>MNKDENKKVVTNEEVQLFLLFVNKVRRIPKNINKEDKEVNNDINKQEDMIKSNANEDFKRPFEIIRHHSEVFNPNKRPFEITRRSSEVISSSFKKKTVKIRFKSLNSELESLMFFTPKLPFIEDDTEYTCKYCGAKYVYKRCLINHMVRNHRKKLL</sequence>
<evidence type="ECO:0000313" key="6">
    <source>
        <dbReference type="Proteomes" id="UP000016927"/>
    </source>
</evidence>
<evidence type="ECO:0000256" key="2">
    <source>
        <dbReference type="ARBA" id="ARBA00022771"/>
    </source>
</evidence>
<keyword evidence="1" id="KW-0479">Metal-binding</keyword>
<dbReference type="GO" id="GO:0008270">
    <property type="term" value="F:zinc ion binding"/>
    <property type="evidence" value="ECO:0007669"/>
    <property type="project" value="UniProtKB-KW"/>
</dbReference>
<dbReference type="PROSITE" id="PS00028">
    <property type="entry name" value="ZINC_FINGER_C2H2_1"/>
    <property type="match status" value="1"/>
</dbReference>
<protein>
    <submittedName>
        <fullName evidence="5">Zinc finger, C2H2-type</fullName>
    </submittedName>
</protein>
<dbReference type="GO" id="GO:0003677">
    <property type="term" value="F:DNA binding"/>
    <property type="evidence" value="ECO:0007669"/>
    <property type="project" value="InterPro"/>
</dbReference>
<dbReference type="InterPro" id="IPR003656">
    <property type="entry name" value="Znf_BED"/>
</dbReference>
<evidence type="ECO:0000313" key="5">
    <source>
        <dbReference type="EMBL" id="EOB13867.1"/>
    </source>
</evidence>
<evidence type="ECO:0000259" key="4">
    <source>
        <dbReference type="PROSITE" id="PS00028"/>
    </source>
</evidence>
<organism evidence="5 6">
    <name type="scientific">Nosema bombycis (strain CQ1 / CVCC 102059)</name>
    <name type="common">Microsporidian parasite</name>
    <name type="synonym">Pebrine of silkworm</name>
    <dbReference type="NCBI Taxonomy" id="578461"/>
    <lineage>
        <taxon>Eukaryota</taxon>
        <taxon>Fungi</taxon>
        <taxon>Fungi incertae sedis</taxon>
        <taxon>Microsporidia</taxon>
        <taxon>Nosematidae</taxon>
        <taxon>Nosema</taxon>
    </lineage>
</organism>
<reference evidence="5 6" key="1">
    <citation type="journal article" date="2013" name="BMC Genomics">
        <title>Comparative genomics of parasitic silkworm microsporidia reveal an association between genome expansion and host adaptation.</title>
        <authorList>
            <person name="Pan G."/>
            <person name="Xu J."/>
            <person name="Li T."/>
            <person name="Xia Q."/>
            <person name="Liu S.L."/>
            <person name="Zhang G."/>
            <person name="Li S."/>
            <person name="Li C."/>
            <person name="Liu H."/>
            <person name="Yang L."/>
            <person name="Liu T."/>
            <person name="Zhang X."/>
            <person name="Wu Z."/>
            <person name="Fan W."/>
            <person name="Dang X."/>
            <person name="Xiang H."/>
            <person name="Tao M."/>
            <person name="Li Y."/>
            <person name="Hu J."/>
            <person name="Li Z."/>
            <person name="Lin L."/>
            <person name="Luo J."/>
            <person name="Geng L."/>
            <person name="Wang L."/>
            <person name="Long M."/>
            <person name="Wan Y."/>
            <person name="He N."/>
            <person name="Zhang Z."/>
            <person name="Lu C."/>
            <person name="Keeling P.J."/>
            <person name="Wang J."/>
            <person name="Xiang Z."/>
            <person name="Zhou Z."/>
        </authorList>
    </citation>
    <scope>NUCLEOTIDE SEQUENCE [LARGE SCALE GENOMIC DNA]</scope>
    <source>
        <strain evidence="6">CQ1 / CVCC 102059</strain>
    </source>
</reference>
<accession>R0KUI8</accession>
<name>R0KUI8_NOSB1</name>
<evidence type="ECO:0000256" key="1">
    <source>
        <dbReference type="ARBA" id="ARBA00022723"/>
    </source>
</evidence>
<dbReference type="Proteomes" id="UP000016927">
    <property type="component" value="Unassembled WGS sequence"/>
</dbReference>
<keyword evidence="2" id="KW-0863">Zinc-finger</keyword>
<evidence type="ECO:0000256" key="3">
    <source>
        <dbReference type="ARBA" id="ARBA00022833"/>
    </source>
</evidence>
<dbReference type="Pfam" id="PF02892">
    <property type="entry name" value="zf-BED"/>
    <property type="match status" value="1"/>
</dbReference>
<dbReference type="AlphaFoldDB" id="R0KUI8"/>
<dbReference type="EMBL" id="KB908962">
    <property type="protein sequence ID" value="EOB13867.1"/>
    <property type="molecule type" value="Genomic_DNA"/>
</dbReference>
<dbReference type="VEuPathDB" id="MicrosporidiaDB:NBO_54g0013"/>